<comment type="caution">
    <text evidence="14">The sequence shown here is derived from an EMBL/GenBank/DDBJ whole genome shotgun (WGS) entry which is preliminary data.</text>
</comment>
<proteinExistence type="predicted"/>
<evidence type="ECO:0000256" key="9">
    <source>
        <dbReference type="ARBA" id="ARBA00023012"/>
    </source>
</evidence>
<dbReference type="InterPro" id="IPR036097">
    <property type="entry name" value="HisK_dim/P_sf"/>
</dbReference>
<comment type="subcellular location">
    <subcellularLocation>
        <location evidence="2">Membrane</location>
    </subcellularLocation>
</comment>
<keyword evidence="9" id="KW-0902">Two-component regulatory system</keyword>
<dbReference type="Gene3D" id="6.10.340.10">
    <property type="match status" value="1"/>
</dbReference>
<comment type="catalytic activity">
    <reaction evidence="1">
        <text>ATP + protein L-histidine = ADP + protein N-phospho-L-histidine.</text>
        <dbReference type="EC" id="2.7.13.3"/>
    </reaction>
</comment>
<evidence type="ECO:0000256" key="1">
    <source>
        <dbReference type="ARBA" id="ARBA00000085"/>
    </source>
</evidence>
<sequence length="503" mass="55830">MRLTRVTLFIIVLIISFGFYQVLSYLLEDVEAQAFKASEEVMVDTAHLLAGVVEAELKKTSTLDGEQLEMQPAIDLLAVAVGKANAHEIDAKIYRHMKVKLGLNVYLTNLQGLVVYDSAGGMRVGMDYSEYNDVYKTIRGEYGARSSRDDENLKTSSVLYVAAPVNCEGELVAVLTIYKNQSDLKAFIDERRRDIVFSTLMIGVGVVLLTVAVLIWVYRPVGILTKYAQAVSEGERLPLPQLGSGREVNTLGRALYQMRETLEGRRYVENYVTSLTHELKSPLAGIKGAAELLNEDMPQEMRQKFIANISREVERGEILVRDLLYLSQLEGMHHLEKREMISASDMCRQVLAEHEVNLQRADVTASLEIDGDRDALRVLGDGMVLKMALANLFENAIGFSPAGANVEVHVAISKRGERWLDIEVIDYGPGIPEYAQRKVFEHFYSLPRPSGRAKGTGLGLPLVKEAAKLHGGTARLENRFVYGDDGKALVVGCRALVVLPRVV</sequence>
<dbReference type="PANTHER" id="PTHR45436:SF10">
    <property type="entry name" value="HISTIDINE KINASE"/>
    <property type="match status" value="1"/>
</dbReference>
<dbReference type="SUPFAM" id="SSF55874">
    <property type="entry name" value="ATPase domain of HSP90 chaperone/DNA topoisomerase II/histidine kinase"/>
    <property type="match status" value="1"/>
</dbReference>
<evidence type="ECO:0000313" key="15">
    <source>
        <dbReference type="Proteomes" id="UP000624703"/>
    </source>
</evidence>
<dbReference type="GO" id="GO:0016020">
    <property type="term" value="C:membrane"/>
    <property type="evidence" value="ECO:0007669"/>
    <property type="project" value="UniProtKB-SubCell"/>
</dbReference>
<dbReference type="InterPro" id="IPR003661">
    <property type="entry name" value="HisK_dim/P_dom"/>
</dbReference>
<keyword evidence="5 14" id="KW-0808">Transferase</keyword>
<keyword evidence="15" id="KW-1185">Reference proteome</keyword>
<name>A0A8J7MAS6_9BACT</name>
<dbReference type="PANTHER" id="PTHR45436">
    <property type="entry name" value="SENSOR HISTIDINE KINASE YKOH"/>
    <property type="match status" value="1"/>
</dbReference>
<dbReference type="PROSITE" id="PS50109">
    <property type="entry name" value="HIS_KIN"/>
    <property type="match status" value="1"/>
</dbReference>
<keyword evidence="4" id="KW-0597">Phosphoprotein</keyword>
<evidence type="ECO:0000256" key="10">
    <source>
        <dbReference type="ARBA" id="ARBA00023136"/>
    </source>
</evidence>
<dbReference type="Pfam" id="PF00512">
    <property type="entry name" value="HisKA"/>
    <property type="match status" value="1"/>
</dbReference>
<dbReference type="SMART" id="SM00387">
    <property type="entry name" value="HATPase_c"/>
    <property type="match status" value="1"/>
</dbReference>
<evidence type="ECO:0000256" key="2">
    <source>
        <dbReference type="ARBA" id="ARBA00004370"/>
    </source>
</evidence>
<dbReference type="SMART" id="SM00388">
    <property type="entry name" value="HisKA"/>
    <property type="match status" value="1"/>
</dbReference>
<dbReference type="EMBL" id="JAENIM010000007">
    <property type="protein sequence ID" value="MBK1789561.1"/>
    <property type="molecule type" value="Genomic_DNA"/>
</dbReference>
<feature type="transmembrane region" description="Helical" evidence="11">
    <location>
        <begin position="6"/>
        <end position="27"/>
    </location>
</feature>
<feature type="transmembrane region" description="Helical" evidence="11">
    <location>
        <begin position="195"/>
        <end position="218"/>
    </location>
</feature>
<evidence type="ECO:0000256" key="5">
    <source>
        <dbReference type="ARBA" id="ARBA00022679"/>
    </source>
</evidence>
<dbReference type="Pfam" id="PF02518">
    <property type="entry name" value="HATPase_c"/>
    <property type="match status" value="1"/>
</dbReference>
<feature type="domain" description="HAMP" evidence="13">
    <location>
        <begin position="219"/>
        <end position="267"/>
    </location>
</feature>
<dbReference type="Proteomes" id="UP000624703">
    <property type="component" value="Unassembled WGS sequence"/>
</dbReference>
<evidence type="ECO:0000256" key="3">
    <source>
        <dbReference type="ARBA" id="ARBA00012438"/>
    </source>
</evidence>
<dbReference type="AlphaFoldDB" id="A0A8J7MAS6"/>
<dbReference type="InterPro" id="IPR005467">
    <property type="entry name" value="His_kinase_dom"/>
</dbReference>
<dbReference type="EC" id="2.7.13.3" evidence="3"/>
<dbReference type="Gene3D" id="1.10.287.130">
    <property type="match status" value="1"/>
</dbReference>
<reference evidence="14" key="1">
    <citation type="submission" date="2021-01" db="EMBL/GenBank/DDBJ databases">
        <title>Modified the classification status of verrucomicrobia.</title>
        <authorList>
            <person name="Feng X."/>
        </authorList>
    </citation>
    <scope>NUCLEOTIDE SEQUENCE</scope>
    <source>
        <strain evidence="14">_KCTC 22039</strain>
    </source>
</reference>
<evidence type="ECO:0000259" key="12">
    <source>
        <dbReference type="PROSITE" id="PS50109"/>
    </source>
</evidence>
<dbReference type="InterPro" id="IPR003594">
    <property type="entry name" value="HATPase_dom"/>
</dbReference>
<protein>
    <recommendedName>
        <fullName evidence="3">histidine kinase</fullName>
        <ecNumber evidence="3">2.7.13.3</ecNumber>
    </recommendedName>
</protein>
<keyword evidence="7 14" id="KW-0418">Kinase</keyword>
<gene>
    <name evidence="14" type="primary">creC</name>
    <name evidence="14" type="ORF">JIN82_00175</name>
</gene>
<dbReference type="InterPro" id="IPR036890">
    <property type="entry name" value="HATPase_C_sf"/>
</dbReference>
<dbReference type="GO" id="GO:0000155">
    <property type="term" value="F:phosphorelay sensor kinase activity"/>
    <property type="evidence" value="ECO:0007669"/>
    <property type="project" value="InterPro"/>
</dbReference>
<keyword evidence="10 11" id="KW-0472">Membrane</keyword>
<dbReference type="InterPro" id="IPR050428">
    <property type="entry name" value="TCS_sensor_his_kinase"/>
</dbReference>
<dbReference type="InterPro" id="IPR004358">
    <property type="entry name" value="Sig_transdc_His_kin-like_C"/>
</dbReference>
<dbReference type="SUPFAM" id="SSF47384">
    <property type="entry name" value="Homodimeric domain of signal transducing histidine kinase"/>
    <property type="match status" value="1"/>
</dbReference>
<evidence type="ECO:0000313" key="14">
    <source>
        <dbReference type="EMBL" id="MBK1789561.1"/>
    </source>
</evidence>
<keyword evidence="8 11" id="KW-1133">Transmembrane helix</keyword>
<dbReference type="PROSITE" id="PS50885">
    <property type="entry name" value="HAMP"/>
    <property type="match status" value="1"/>
</dbReference>
<evidence type="ECO:0000259" key="13">
    <source>
        <dbReference type="PROSITE" id="PS50885"/>
    </source>
</evidence>
<dbReference type="PRINTS" id="PR00344">
    <property type="entry name" value="BCTRLSENSOR"/>
</dbReference>
<evidence type="ECO:0000256" key="4">
    <source>
        <dbReference type="ARBA" id="ARBA00022553"/>
    </source>
</evidence>
<accession>A0A8J7MAS6</accession>
<evidence type="ECO:0000256" key="6">
    <source>
        <dbReference type="ARBA" id="ARBA00022692"/>
    </source>
</evidence>
<keyword evidence="6 11" id="KW-0812">Transmembrane</keyword>
<dbReference type="NCBIfam" id="NF008312">
    <property type="entry name" value="PRK11100.1"/>
    <property type="match status" value="1"/>
</dbReference>
<feature type="domain" description="Histidine kinase" evidence="12">
    <location>
        <begin position="274"/>
        <end position="503"/>
    </location>
</feature>
<evidence type="ECO:0000256" key="11">
    <source>
        <dbReference type="SAM" id="Phobius"/>
    </source>
</evidence>
<evidence type="ECO:0000256" key="8">
    <source>
        <dbReference type="ARBA" id="ARBA00022989"/>
    </source>
</evidence>
<dbReference type="Gene3D" id="3.30.565.10">
    <property type="entry name" value="Histidine kinase-like ATPase, C-terminal domain"/>
    <property type="match status" value="1"/>
</dbReference>
<evidence type="ECO:0000256" key="7">
    <source>
        <dbReference type="ARBA" id="ARBA00022777"/>
    </source>
</evidence>
<dbReference type="CDD" id="cd00082">
    <property type="entry name" value="HisKA"/>
    <property type="match status" value="1"/>
</dbReference>
<dbReference type="InterPro" id="IPR003660">
    <property type="entry name" value="HAMP_dom"/>
</dbReference>
<organism evidence="14 15">
    <name type="scientific">Persicirhabdus sediminis</name>
    <dbReference type="NCBI Taxonomy" id="454144"/>
    <lineage>
        <taxon>Bacteria</taxon>
        <taxon>Pseudomonadati</taxon>
        <taxon>Verrucomicrobiota</taxon>
        <taxon>Verrucomicrobiia</taxon>
        <taxon>Verrucomicrobiales</taxon>
        <taxon>Verrucomicrobiaceae</taxon>
        <taxon>Persicirhabdus</taxon>
    </lineage>
</organism>
<dbReference type="RefSeq" id="WP_200309523.1">
    <property type="nucleotide sequence ID" value="NZ_JAENIM010000007.1"/>
</dbReference>